<dbReference type="WBParaSite" id="JU765_v2.g10935.t2">
    <property type="protein sequence ID" value="JU765_v2.g10935.t2"/>
    <property type="gene ID" value="JU765_v2.g10935"/>
</dbReference>
<reference evidence="2" key="1">
    <citation type="submission" date="2022-11" db="UniProtKB">
        <authorList>
            <consortium name="WormBaseParasite"/>
        </authorList>
    </citation>
    <scope>IDENTIFICATION</scope>
</reference>
<organism evidence="1 2">
    <name type="scientific">Panagrolaimus sp. JU765</name>
    <dbReference type="NCBI Taxonomy" id="591449"/>
    <lineage>
        <taxon>Eukaryota</taxon>
        <taxon>Metazoa</taxon>
        <taxon>Ecdysozoa</taxon>
        <taxon>Nematoda</taxon>
        <taxon>Chromadorea</taxon>
        <taxon>Rhabditida</taxon>
        <taxon>Tylenchina</taxon>
        <taxon>Panagrolaimomorpha</taxon>
        <taxon>Panagrolaimoidea</taxon>
        <taxon>Panagrolaimidae</taxon>
        <taxon>Panagrolaimus</taxon>
    </lineage>
</organism>
<sequence length="817" mass="94176">MQQDIHTTPSVRVAAARATARITNHDDPYAELDALNHRKRSNGNRTSNKKVKTKPKQEEIQKIASKYQGRLDYFKRKHRQSKAELITMEKFAAKTLENVEELMDGNITMVDEAFKNYKAAIEAYQNAQRLVRVTLLTERKLASEVWGANNISIYDEDNGTFTILENIIEELLHVEYYSPYEVKEKKERKAQNGNNKKPSKLTATPNIKKKLMPPENEKPKTKQSFRWSDYSCDEDMAITRSMSTRTSKKTDIRKKDKENLSKLSDIKLQNNNISKNESNGNNQQNNLKKKKIILPRSISPIVQKSVSAPNVGDLPIIPKVKQTSMPKFSFVEESIIKSKNAQQVVKDASAFMCNCIPDKNGYGCFSTCINHHLHMECGSRCFLKEKCQNKKFQNHQYASFEPFFAGAKGWGIRAKEKIKSGQFIHQYASFEPFFAGAKGWGIRAKEKIKSGQFIVEYLGEIIDGNETTRRLKKYAKNNHRHHYMMGLRNGAVIDATTYGNYSRFINHSCDPNAETQKWVVSRQLKIGFFALKDILPGEEIVFDYAFERFGKKAQVCYCGTSKCTGFLGGKPVDDEEEENSCVEVSDDEETIENDTTITTINSDGKKIEKITKRKRTEEEKELLKRIARARKRVVLARREVRNVIRKKKNFNEEDIKKIVLYMVTAKTYEERLFVSDFFLTITDEQILKWFIGQKCILSVSLWLLDFTCGKSFKRTIRLQHQLVKFLSKLPIEYSDELNEGHILKVLQNRMESLLPQEVIISEMMKDMLFKICDDAPTKDFDVLRCLELDGESLLDLHESLVKDAAELYEKLSVLKPK</sequence>
<evidence type="ECO:0000313" key="2">
    <source>
        <dbReference type="WBParaSite" id="JU765_v2.g10935.t2"/>
    </source>
</evidence>
<protein>
    <submittedName>
        <fullName evidence="2">Histone-lysine N-methyltransferase</fullName>
    </submittedName>
</protein>
<proteinExistence type="predicted"/>
<accession>A0AC34PXW4</accession>
<evidence type="ECO:0000313" key="1">
    <source>
        <dbReference type="Proteomes" id="UP000887576"/>
    </source>
</evidence>
<name>A0AC34PXW4_9BILA</name>
<dbReference type="Proteomes" id="UP000887576">
    <property type="component" value="Unplaced"/>
</dbReference>